<protein>
    <recommendedName>
        <fullName evidence="12">Peptidase S1 domain-containing protein</fullName>
    </recommendedName>
</protein>
<dbReference type="InterPro" id="IPR051333">
    <property type="entry name" value="CLIP_Serine_Protease"/>
</dbReference>
<dbReference type="EnsemblMetazoa" id="AFUN010670-RA">
    <property type="protein sequence ID" value="AFUN010670-PA"/>
    <property type="gene ID" value="AFUN010670"/>
</dbReference>
<keyword evidence="6" id="KW-0720">Serine protease</keyword>
<dbReference type="GO" id="GO:0006508">
    <property type="term" value="P:proteolysis"/>
    <property type="evidence" value="ECO:0007669"/>
    <property type="project" value="UniProtKB-KW"/>
</dbReference>
<name>A0A182RWL0_ANOFN</name>
<dbReference type="VEuPathDB" id="VectorBase:AFUN2_009448"/>
<dbReference type="PROSITE" id="PS50240">
    <property type="entry name" value="TRYPSIN_DOM"/>
    <property type="match status" value="4"/>
</dbReference>
<accession>A0A182RWL0</accession>
<feature type="compositionally biased region" description="Polar residues" evidence="10">
    <location>
        <begin position="867"/>
        <end position="880"/>
    </location>
</feature>
<keyword evidence="8" id="KW-1015">Disulfide bond</keyword>
<feature type="signal peptide" evidence="11">
    <location>
        <begin position="1"/>
        <end position="16"/>
    </location>
</feature>
<dbReference type="GO" id="GO:0004252">
    <property type="term" value="F:serine-type endopeptidase activity"/>
    <property type="evidence" value="ECO:0007669"/>
    <property type="project" value="InterPro"/>
</dbReference>
<evidence type="ECO:0000256" key="8">
    <source>
        <dbReference type="ARBA" id="ARBA00023157"/>
    </source>
</evidence>
<reference evidence="13" key="1">
    <citation type="submission" date="2020-05" db="UniProtKB">
        <authorList>
            <consortium name="EnsemblMetazoa"/>
        </authorList>
    </citation>
    <scope>IDENTIFICATION</scope>
    <source>
        <strain evidence="13">FUMOZ</strain>
    </source>
</reference>
<feature type="domain" description="Peptidase S1" evidence="12">
    <location>
        <begin position="311"/>
        <end position="564"/>
    </location>
</feature>
<evidence type="ECO:0000256" key="11">
    <source>
        <dbReference type="SAM" id="SignalP"/>
    </source>
</evidence>
<proteinExistence type="inferred from homology"/>
<keyword evidence="2" id="KW-0964">Secreted</keyword>
<dbReference type="STRING" id="62324.A0A182RWL0"/>
<dbReference type="InterPro" id="IPR043504">
    <property type="entry name" value="Peptidase_S1_PA_chymotrypsin"/>
</dbReference>
<feature type="region of interest" description="Disordered" evidence="10">
    <location>
        <begin position="867"/>
        <end position="886"/>
    </location>
</feature>
<dbReference type="Pfam" id="PF00089">
    <property type="entry name" value="Trypsin"/>
    <property type="match status" value="3"/>
</dbReference>
<evidence type="ECO:0000259" key="12">
    <source>
        <dbReference type="PROSITE" id="PS50240"/>
    </source>
</evidence>
<keyword evidence="4 11" id="KW-0732">Signal</keyword>
<dbReference type="PRINTS" id="PR00722">
    <property type="entry name" value="CHYMOTRYPSIN"/>
</dbReference>
<dbReference type="PANTHER" id="PTHR24260:SF136">
    <property type="entry name" value="GH08193P-RELATED"/>
    <property type="match status" value="1"/>
</dbReference>
<feature type="domain" description="Peptidase S1" evidence="12">
    <location>
        <begin position="894"/>
        <end position="1158"/>
    </location>
</feature>
<dbReference type="SMART" id="SM00020">
    <property type="entry name" value="Tryp_SPc"/>
    <property type="match status" value="1"/>
</dbReference>
<feature type="domain" description="Peptidase S1" evidence="12">
    <location>
        <begin position="612"/>
        <end position="861"/>
    </location>
</feature>
<comment type="similarity">
    <text evidence="9">Belongs to the peptidase S1 family. CLIP subfamily.</text>
</comment>
<dbReference type="InterPro" id="IPR001314">
    <property type="entry name" value="Peptidase_S1A"/>
</dbReference>
<evidence type="ECO:0000256" key="2">
    <source>
        <dbReference type="ARBA" id="ARBA00022525"/>
    </source>
</evidence>
<dbReference type="GO" id="GO:0005576">
    <property type="term" value="C:extracellular region"/>
    <property type="evidence" value="ECO:0007669"/>
    <property type="project" value="UniProtKB-SubCell"/>
</dbReference>
<evidence type="ECO:0000256" key="4">
    <source>
        <dbReference type="ARBA" id="ARBA00022729"/>
    </source>
</evidence>
<dbReference type="VEuPathDB" id="VectorBase:AFUN2_007607"/>
<keyword evidence="7" id="KW-0865">Zymogen</keyword>
<dbReference type="InterPro" id="IPR009003">
    <property type="entry name" value="Peptidase_S1_PA"/>
</dbReference>
<evidence type="ECO:0000256" key="9">
    <source>
        <dbReference type="ARBA" id="ARBA00024195"/>
    </source>
</evidence>
<keyword evidence="5" id="KW-0378">Hydrolase</keyword>
<dbReference type="SUPFAM" id="SSF50494">
    <property type="entry name" value="Trypsin-like serine proteases"/>
    <property type="match status" value="4"/>
</dbReference>
<evidence type="ECO:0000256" key="3">
    <source>
        <dbReference type="ARBA" id="ARBA00022670"/>
    </source>
</evidence>
<evidence type="ECO:0000256" key="10">
    <source>
        <dbReference type="SAM" id="MobiDB-lite"/>
    </source>
</evidence>
<organism evidence="13">
    <name type="scientific">Anopheles funestus</name>
    <name type="common">African malaria mosquito</name>
    <dbReference type="NCBI Taxonomy" id="62324"/>
    <lineage>
        <taxon>Eukaryota</taxon>
        <taxon>Metazoa</taxon>
        <taxon>Ecdysozoa</taxon>
        <taxon>Arthropoda</taxon>
        <taxon>Hexapoda</taxon>
        <taxon>Insecta</taxon>
        <taxon>Pterygota</taxon>
        <taxon>Neoptera</taxon>
        <taxon>Endopterygota</taxon>
        <taxon>Diptera</taxon>
        <taxon>Nematocera</taxon>
        <taxon>Culicoidea</taxon>
        <taxon>Culicidae</taxon>
        <taxon>Anophelinae</taxon>
        <taxon>Anopheles</taxon>
    </lineage>
</organism>
<comment type="subcellular location">
    <subcellularLocation>
        <location evidence="1">Secreted</location>
    </subcellularLocation>
</comment>
<evidence type="ECO:0000256" key="7">
    <source>
        <dbReference type="ARBA" id="ARBA00023145"/>
    </source>
</evidence>
<feature type="chain" id="PRO_5008135163" description="Peptidase S1 domain-containing protein" evidence="11">
    <location>
        <begin position="17"/>
        <end position="1177"/>
    </location>
</feature>
<dbReference type="VEuPathDB" id="VectorBase:AFUN010670"/>
<dbReference type="InterPro" id="IPR001254">
    <property type="entry name" value="Trypsin_dom"/>
</dbReference>
<evidence type="ECO:0000256" key="6">
    <source>
        <dbReference type="ARBA" id="ARBA00022825"/>
    </source>
</evidence>
<dbReference type="CDD" id="cd00190">
    <property type="entry name" value="Tryp_SPc"/>
    <property type="match status" value="1"/>
</dbReference>
<evidence type="ECO:0000313" key="13">
    <source>
        <dbReference type="EnsemblMetazoa" id="AFUN010670-PA"/>
    </source>
</evidence>
<dbReference type="FunFam" id="2.40.10.10:FF:000146">
    <property type="entry name" value="Serine protease 53"/>
    <property type="match status" value="1"/>
</dbReference>
<dbReference type="AlphaFoldDB" id="A0A182RWL0"/>
<feature type="domain" description="Peptidase S1" evidence="12">
    <location>
        <begin position="41"/>
        <end position="283"/>
    </location>
</feature>
<dbReference type="PANTHER" id="PTHR24260">
    <property type="match status" value="1"/>
</dbReference>
<keyword evidence="3" id="KW-0645">Protease</keyword>
<evidence type="ECO:0000256" key="1">
    <source>
        <dbReference type="ARBA" id="ARBA00004613"/>
    </source>
</evidence>
<evidence type="ECO:0000256" key="5">
    <source>
        <dbReference type="ARBA" id="ARBA00022801"/>
    </source>
</evidence>
<dbReference type="Gene3D" id="2.40.10.10">
    <property type="entry name" value="Trypsin-like serine proteases"/>
    <property type="match status" value="6"/>
</dbReference>
<sequence length="1177" mass="133281">MRSRIWILALLGLVLGAIIETFAHESQVDCGKRKLKTSYLIQNGLDAKPGHWPWHAAIFYKDEINEFYYKCGGSIIDENTILTAARCVFKLDLPLSKDEISIDVGRTNLEENAEYTQMHNVQEILVHPEFKINNIPNDIALIKLATKITMTKFVQPVCLWIMDDKCTSIMNKKATIIGYGMANNLKQTLVGVIDRISCDIDIPKEFGNKLAPDMICAGGQEGARACSGDSGGGMFFEIEGKWFVRGIVSFVSGNTENELCNTSKQIALTDVTNYIDWIKKHVDSRVLISSDAIELNYDEKLELFDLNTCGLISSTVAADGTQWTLPWLGFVGIYRLSDNTIDKRCAVTLLNEWYAVGPAHCFQNDGLERRVLFGGNSELTEPICDNRKRPCQSPTQMLQIQRVIIHPKYSINNTADNIALIELLNSADTTQPNVQAICIPIIPKLRTNKTEDLSIAAHASSPPSFASKTVNFIDSKDCTAKYAQAEFPLVLETKRLCTQISDRDAQNCTQLKAGAPLQQLRKLNDKEQYFLRGIDLFGRSCSTSLPSVYSNVNNYLDWILYNMRYDILDDSDETSNDEDSAIGDSWNKLQLKQGTGILSLFNLETCGVTSTIINNATKVDRTFYPWMGLLATHKNTMEAITYIESAVVLISDRYALAPAHIINNSVRFVILGYCNALLLANCEHSKCDHLFHKVEIKNILIHPLYEGDPKSHNIALIEFMKPADLKHRYINPICLPLTKELRKNEPLDLTVVPFRNYDNEAKNLISINPMVCQERFAQEGFLLPIGKIPKCAESVNNIERKRIFLKSGAMLQTSSRIDGQNRYFLRGINIHNDTVGKDYQYLPYSFTNTNLYLDWILKNMNESLQRNSTTTSDLQESNPIDSGPVNLPPVKMHVKAGLFNLSTCGVYPDNKNTMNRLYSPWLGYVTAHPDPKDLLCMVTLISEWYAVGPVHTLIDRTDLKLQLGSMIDSSDVVCEEGDESTLCDPELQKIPIQRMIVHPQYNAFDNSNNIMLLELSRPVRKPQINPVCLPVDDQIRSYDISDMRAHAFNLLTLNFIAQKLDEHTYFTSTECQTRWNKLALNWSLENVTQCIMAQYSPNTECLNSLPGFPVYTAQHINGIERHFLRGFAKAWPHFCSKYYPVIFTNIDTHLDWILQNMDASLNYKQLSFDLRSRLEFV</sequence>